<protein>
    <submittedName>
        <fullName evidence="1">Serine/threonine-protein kinase ULK3</fullName>
    </submittedName>
</protein>
<sequence length="128" mass="14724">MKTEQRKLLGVGGHNSIQMFFPDNPRTPSNFEQNIKHGNNPEVTKHHLDSLGTVKCQERAILKLPDELTQIALAYDRPELFEDQRYNTCRAMLMDVSKKRTNGEKLPPKRGVFILAIKRANHQAMAWL</sequence>
<name>A0A4D9E8Z5_9SAUR</name>
<dbReference type="EMBL" id="QXTE01000141">
    <property type="protein sequence ID" value="TFK04282.1"/>
    <property type="molecule type" value="Genomic_DNA"/>
</dbReference>
<evidence type="ECO:0000313" key="1">
    <source>
        <dbReference type="EMBL" id="TFK04282.1"/>
    </source>
</evidence>
<keyword evidence="2" id="KW-1185">Reference proteome</keyword>
<evidence type="ECO:0000313" key="2">
    <source>
        <dbReference type="Proteomes" id="UP000297703"/>
    </source>
</evidence>
<keyword evidence="1" id="KW-0418">Kinase</keyword>
<gene>
    <name evidence="1" type="ORF">DR999_PMT13245</name>
</gene>
<organism evidence="1 2">
    <name type="scientific">Platysternon megacephalum</name>
    <name type="common">big-headed turtle</name>
    <dbReference type="NCBI Taxonomy" id="55544"/>
    <lineage>
        <taxon>Eukaryota</taxon>
        <taxon>Metazoa</taxon>
        <taxon>Chordata</taxon>
        <taxon>Craniata</taxon>
        <taxon>Vertebrata</taxon>
        <taxon>Euteleostomi</taxon>
        <taxon>Archelosauria</taxon>
        <taxon>Testudinata</taxon>
        <taxon>Testudines</taxon>
        <taxon>Cryptodira</taxon>
        <taxon>Durocryptodira</taxon>
        <taxon>Testudinoidea</taxon>
        <taxon>Platysternidae</taxon>
        <taxon>Platysternon</taxon>
    </lineage>
</organism>
<dbReference type="Proteomes" id="UP000297703">
    <property type="component" value="Unassembled WGS sequence"/>
</dbReference>
<comment type="caution">
    <text evidence="1">The sequence shown here is derived from an EMBL/GenBank/DDBJ whole genome shotgun (WGS) entry which is preliminary data.</text>
</comment>
<keyword evidence="1" id="KW-0808">Transferase</keyword>
<dbReference type="AlphaFoldDB" id="A0A4D9E8Z5"/>
<dbReference type="GO" id="GO:0016301">
    <property type="term" value="F:kinase activity"/>
    <property type="evidence" value="ECO:0007669"/>
    <property type="project" value="UniProtKB-KW"/>
</dbReference>
<accession>A0A4D9E8Z5</accession>
<reference evidence="1 2" key="1">
    <citation type="submission" date="2019-04" db="EMBL/GenBank/DDBJ databases">
        <title>Draft genome of the big-headed turtle Platysternon megacephalum.</title>
        <authorList>
            <person name="Gong S."/>
        </authorList>
    </citation>
    <scope>NUCLEOTIDE SEQUENCE [LARGE SCALE GENOMIC DNA]</scope>
    <source>
        <strain evidence="1">DO16091913</strain>
        <tissue evidence="1">Muscle</tissue>
    </source>
</reference>
<reference evidence="1 2" key="2">
    <citation type="submission" date="2019-04" db="EMBL/GenBank/DDBJ databases">
        <title>The genome sequence of big-headed turtle.</title>
        <authorList>
            <person name="Gong S."/>
        </authorList>
    </citation>
    <scope>NUCLEOTIDE SEQUENCE [LARGE SCALE GENOMIC DNA]</scope>
    <source>
        <strain evidence="1">DO16091913</strain>
        <tissue evidence="1">Muscle</tissue>
    </source>
</reference>
<proteinExistence type="predicted"/>